<comment type="caution">
    <text evidence="3">The sequence shown here is derived from an EMBL/GenBank/DDBJ whole genome shotgun (WGS) entry which is preliminary data.</text>
</comment>
<keyword evidence="2" id="KW-0472">Membrane</keyword>
<dbReference type="Pfam" id="PF19471">
    <property type="entry name" value="DUF6008"/>
    <property type="match status" value="1"/>
</dbReference>
<evidence type="ECO:0000256" key="1">
    <source>
        <dbReference type="SAM" id="MobiDB-lite"/>
    </source>
</evidence>
<name>A0ABV8HTE3_9ACTN</name>
<protein>
    <submittedName>
        <fullName evidence="3">DUF6008 family protein</fullName>
    </submittedName>
</protein>
<feature type="region of interest" description="Disordered" evidence="1">
    <location>
        <begin position="230"/>
        <end position="259"/>
    </location>
</feature>
<keyword evidence="2" id="KW-1133">Transmembrane helix</keyword>
<keyword evidence="2" id="KW-0812">Transmembrane</keyword>
<gene>
    <name evidence="3" type="ORF">ACFO3J_23435</name>
</gene>
<accession>A0ABV8HTE3</accession>
<feature type="transmembrane region" description="Helical" evidence="2">
    <location>
        <begin position="113"/>
        <end position="133"/>
    </location>
</feature>
<feature type="transmembrane region" description="Helical" evidence="2">
    <location>
        <begin position="154"/>
        <end position="174"/>
    </location>
</feature>
<keyword evidence="4" id="KW-1185">Reference proteome</keyword>
<dbReference type="RefSeq" id="WP_386432471.1">
    <property type="nucleotide sequence ID" value="NZ_JBHSBB010000014.1"/>
</dbReference>
<proteinExistence type="predicted"/>
<feature type="transmembrane region" description="Helical" evidence="2">
    <location>
        <begin position="194"/>
        <end position="216"/>
    </location>
</feature>
<feature type="transmembrane region" description="Helical" evidence="2">
    <location>
        <begin position="20"/>
        <end position="39"/>
    </location>
</feature>
<organism evidence="3 4">
    <name type="scientific">Streptomyces polygonati</name>
    <dbReference type="NCBI Taxonomy" id="1617087"/>
    <lineage>
        <taxon>Bacteria</taxon>
        <taxon>Bacillati</taxon>
        <taxon>Actinomycetota</taxon>
        <taxon>Actinomycetes</taxon>
        <taxon>Kitasatosporales</taxon>
        <taxon>Streptomycetaceae</taxon>
        <taxon>Streptomyces</taxon>
    </lineage>
</organism>
<sequence>MPGMPGMHAAATGWDKLGAILLLLWAVGMWAAVFGLWFANRGPVRRPWLYRASGAVIVVGVIGQIGHLQEHVAQVGYWLGHPNSPAWMTPWATGLAKGYNVVDTSKPTLGMEILHLTGNFIFLAGLAAVMVITSHARATQTRRWGRMGVWMQGIHGLEHLSLTLSVWLGADRAIGLSTWFGQIQPGVGLTTYRVWWHFIANVIGSCIFGIALYHLWRERPVIAASYDLEPAESPRRRAPSGAPAPTVKPSAAPGGSPAV</sequence>
<dbReference type="EMBL" id="JBHSBB010000014">
    <property type="protein sequence ID" value="MFC4034407.1"/>
    <property type="molecule type" value="Genomic_DNA"/>
</dbReference>
<dbReference type="InterPro" id="IPR046050">
    <property type="entry name" value="DUF6008"/>
</dbReference>
<evidence type="ECO:0000313" key="3">
    <source>
        <dbReference type="EMBL" id="MFC4034407.1"/>
    </source>
</evidence>
<dbReference type="Proteomes" id="UP001595765">
    <property type="component" value="Unassembled WGS sequence"/>
</dbReference>
<evidence type="ECO:0000256" key="2">
    <source>
        <dbReference type="SAM" id="Phobius"/>
    </source>
</evidence>
<evidence type="ECO:0000313" key="4">
    <source>
        <dbReference type="Proteomes" id="UP001595765"/>
    </source>
</evidence>
<reference evidence="4" key="1">
    <citation type="journal article" date="2019" name="Int. J. Syst. Evol. Microbiol.">
        <title>The Global Catalogue of Microorganisms (GCM) 10K type strain sequencing project: providing services to taxonomists for standard genome sequencing and annotation.</title>
        <authorList>
            <consortium name="The Broad Institute Genomics Platform"/>
            <consortium name="The Broad Institute Genome Sequencing Center for Infectious Disease"/>
            <person name="Wu L."/>
            <person name="Ma J."/>
        </authorList>
    </citation>
    <scope>NUCLEOTIDE SEQUENCE [LARGE SCALE GENOMIC DNA]</scope>
    <source>
        <strain evidence="4">CGMCC 4.7237</strain>
    </source>
</reference>
<feature type="transmembrane region" description="Helical" evidence="2">
    <location>
        <begin position="48"/>
        <end position="68"/>
    </location>
</feature>